<accession>T1JAP1</accession>
<dbReference type="HOGENOM" id="CLU_046048_0_3_1"/>
<dbReference type="InterPro" id="IPR013783">
    <property type="entry name" value="Ig-like_fold"/>
</dbReference>
<dbReference type="FunFam" id="2.60.40.10:FF:000437">
    <property type="entry name" value="Beat-IIIc, isoform A"/>
    <property type="match status" value="1"/>
</dbReference>
<evidence type="ECO:0000259" key="1">
    <source>
        <dbReference type="PROSITE" id="PS50835"/>
    </source>
</evidence>
<dbReference type="Proteomes" id="UP000014500">
    <property type="component" value="Unassembled WGS sequence"/>
</dbReference>
<dbReference type="InterPro" id="IPR036179">
    <property type="entry name" value="Ig-like_dom_sf"/>
</dbReference>
<evidence type="ECO:0000313" key="2">
    <source>
        <dbReference type="EnsemblMetazoa" id="SMAR010810-PA"/>
    </source>
</evidence>
<sequence length="283" mass="32176">MDLIKITGRDLIKITGRDLIIITGRDLIRITDEIDICFYYIFYIDASSLKLIALNVPAHIETGKSVVLECLYELEGDALYSVKWYKGNYEFYRYLPAYVPPSQIFNLTGVTVDLKNSTSNSVRLENISLSSAGMYKCEVSTETPFHTEEAEKQMDVYAAYLEWHVNGDKASKEILHKYPDIVDDDKLETSILGLDFKVEERHFSEGELTLKCTASINYIYQESNEQAIMADHLQASLLESQRQPKPGKSCHVKPTGGVMRASAENMMLWLLVALIHSISVFHR</sequence>
<reference evidence="3" key="1">
    <citation type="submission" date="2011-05" db="EMBL/GenBank/DDBJ databases">
        <authorList>
            <person name="Richards S.R."/>
            <person name="Qu J."/>
            <person name="Jiang H."/>
            <person name="Jhangiani S.N."/>
            <person name="Agravi P."/>
            <person name="Goodspeed R."/>
            <person name="Gross S."/>
            <person name="Mandapat C."/>
            <person name="Jackson L."/>
            <person name="Mathew T."/>
            <person name="Pu L."/>
            <person name="Thornton R."/>
            <person name="Saada N."/>
            <person name="Wilczek-Boney K.B."/>
            <person name="Lee S."/>
            <person name="Kovar C."/>
            <person name="Wu Y."/>
            <person name="Scherer S.E."/>
            <person name="Worley K.C."/>
            <person name="Muzny D.M."/>
            <person name="Gibbs R."/>
        </authorList>
    </citation>
    <scope>NUCLEOTIDE SEQUENCE</scope>
    <source>
        <strain evidence="3">Brora</strain>
    </source>
</reference>
<reference evidence="2" key="2">
    <citation type="submission" date="2015-02" db="UniProtKB">
        <authorList>
            <consortium name="EnsemblMetazoa"/>
        </authorList>
    </citation>
    <scope>IDENTIFICATION</scope>
</reference>
<proteinExistence type="predicted"/>
<dbReference type="OMA" id="KIVMNRD"/>
<dbReference type="PROSITE" id="PS50835">
    <property type="entry name" value="IG_LIKE"/>
    <property type="match status" value="1"/>
</dbReference>
<dbReference type="STRING" id="126957.T1JAP1"/>
<name>T1JAP1_STRMM</name>
<evidence type="ECO:0000313" key="3">
    <source>
        <dbReference type="Proteomes" id="UP000014500"/>
    </source>
</evidence>
<dbReference type="PANTHER" id="PTHR21261">
    <property type="entry name" value="BEAT PROTEIN"/>
    <property type="match status" value="1"/>
</dbReference>
<dbReference type="PhylomeDB" id="T1JAP1"/>
<dbReference type="AlphaFoldDB" id="T1JAP1"/>
<dbReference type="InterPro" id="IPR007110">
    <property type="entry name" value="Ig-like_dom"/>
</dbReference>
<feature type="domain" description="Ig-like" evidence="1">
    <location>
        <begin position="47"/>
        <end position="155"/>
    </location>
</feature>
<dbReference type="eggNOG" id="ENOG502QU73">
    <property type="taxonomic scope" value="Eukaryota"/>
</dbReference>
<dbReference type="Gene3D" id="2.60.40.10">
    <property type="entry name" value="Immunoglobulins"/>
    <property type="match status" value="1"/>
</dbReference>
<organism evidence="2 3">
    <name type="scientific">Strigamia maritima</name>
    <name type="common">European centipede</name>
    <name type="synonym">Geophilus maritimus</name>
    <dbReference type="NCBI Taxonomy" id="126957"/>
    <lineage>
        <taxon>Eukaryota</taxon>
        <taxon>Metazoa</taxon>
        <taxon>Ecdysozoa</taxon>
        <taxon>Arthropoda</taxon>
        <taxon>Myriapoda</taxon>
        <taxon>Chilopoda</taxon>
        <taxon>Pleurostigmophora</taxon>
        <taxon>Geophilomorpha</taxon>
        <taxon>Linotaeniidae</taxon>
        <taxon>Strigamia</taxon>
    </lineage>
</organism>
<dbReference type="EnsemblMetazoa" id="SMAR010810-RA">
    <property type="protein sequence ID" value="SMAR010810-PA"/>
    <property type="gene ID" value="SMAR010810"/>
</dbReference>
<dbReference type="SUPFAM" id="SSF48726">
    <property type="entry name" value="Immunoglobulin"/>
    <property type="match status" value="1"/>
</dbReference>
<dbReference type="PANTHER" id="PTHR21261:SF15">
    <property type="entry name" value="BEATEN PATH IIIA, ISOFORM D-RELATED"/>
    <property type="match status" value="1"/>
</dbReference>
<protein>
    <recommendedName>
        <fullName evidence="1">Ig-like domain-containing protein</fullName>
    </recommendedName>
</protein>
<dbReference type="EMBL" id="JH432002">
    <property type="status" value="NOT_ANNOTATED_CDS"/>
    <property type="molecule type" value="Genomic_DNA"/>
</dbReference>
<keyword evidence="3" id="KW-1185">Reference proteome</keyword>
<dbReference type="InterPro" id="IPR013106">
    <property type="entry name" value="Ig_V-set"/>
</dbReference>
<dbReference type="Pfam" id="PF07686">
    <property type="entry name" value="V-set"/>
    <property type="match status" value="1"/>
</dbReference>